<comment type="cofactor">
    <cofactor evidence="12">
        <name>[4Fe-4S] cluster</name>
        <dbReference type="ChEBI" id="CHEBI:49883"/>
    </cofactor>
    <text evidence="12">Binds 1 [4Fe-4S] cluster.</text>
</comment>
<dbReference type="GO" id="GO:0046872">
    <property type="term" value="F:metal ion binding"/>
    <property type="evidence" value="ECO:0007669"/>
    <property type="project" value="UniProtKB-KW"/>
</dbReference>
<evidence type="ECO:0000313" key="15">
    <source>
        <dbReference type="EMBL" id="RWX73186.1"/>
    </source>
</evidence>
<dbReference type="Gene3D" id="1.10.340.30">
    <property type="entry name" value="Hypothetical protein, domain 2"/>
    <property type="match status" value="1"/>
</dbReference>
<comment type="catalytic activity">
    <reaction evidence="11">
        <text>Hydrolyzes mismatched double-stranded DNA and polynucleotides, releasing free thymine.</text>
        <dbReference type="EC" id="3.2.2.29"/>
    </reaction>
</comment>
<comment type="catalytic activity">
    <reaction evidence="12">
        <text>2'-deoxyribonucleotide-(2'-deoxyribose 5'-phosphate)-2'-deoxyribonucleotide-DNA = a 3'-end 2'-deoxyribonucleotide-(2,3-dehydro-2,3-deoxyribose 5'-phosphate)-DNA + a 5'-end 5'-phospho-2'-deoxyribonucleoside-DNA + H(+)</text>
        <dbReference type="Rhea" id="RHEA:66592"/>
        <dbReference type="Rhea" id="RHEA-COMP:13180"/>
        <dbReference type="Rhea" id="RHEA-COMP:16897"/>
        <dbReference type="Rhea" id="RHEA-COMP:17067"/>
        <dbReference type="ChEBI" id="CHEBI:15378"/>
        <dbReference type="ChEBI" id="CHEBI:136412"/>
        <dbReference type="ChEBI" id="CHEBI:157695"/>
        <dbReference type="ChEBI" id="CHEBI:167181"/>
        <dbReference type="EC" id="4.2.99.18"/>
    </reaction>
</comment>
<keyword evidence="10 12" id="KW-0326">Glycosidase</keyword>
<dbReference type="EC" id="4.2.99.18" evidence="12"/>
<keyword evidence="7 12" id="KW-0411">Iron-sulfur</keyword>
<dbReference type="GO" id="GO:0006285">
    <property type="term" value="P:base-excision repair, AP site formation"/>
    <property type="evidence" value="ECO:0007669"/>
    <property type="project" value="TreeGrafter"/>
</dbReference>
<gene>
    <name evidence="12" type="primary">nth</name>
    <name evidence="15" type="ORF">Metus_1160</name>
</gene>
<comment type="caution">
    <text evidence="15">The sequence shown here is derived from an EMBL/GenBank/DDBJ whole genome shotgun (WGS) entry which is preliminary data.</text>
</comment>
<proteinExistence type="inferred from homology"/>
<evidence type="ECO:0000256" key="8">
    <source>
        <dbReference type="ARBA" id="ARBA00023204"/>
    </source>
</evidence>
<dbReference type="SMART" id="SM00478">
    <property type="entry name" value="ENDO3c"/>
    <property type="match status" value="1"/>
</dbReference>
<feature type="compositionally biased region" description="Basic and acidic residues" evidence="13">
    <location>
        <begin position="232"/>
        <end position="244"/>
    </location>
</feature>
<dbReference type="GO" id="GO:0006289">
    <property type="term" value="P:nucleotide-excision repair"/>
    <property type="evidence" value="ECO:0007669"/>
    <property type="project" value="TreeGrafter"/>
</dbReference>
<organism evidence="15 16">
    <name type="scientific">Methanosuratincola subterraneus</name>
    <dbReference type="NCBI Taxonomy" id="2593994"/>
    <lineage>
        <taxon>Archaea</taxon>
        <taxon>Thermoproteota</taxon>
        <taxon>Methanosuratincolia</taxon>
        <taxon>Candidatus Methanomethylicales</taxon>
        <taxon>Candidatus Methanomethylicaceae</taxon>
        <taxon>Candidatus Methanosuratincola (ex Vanwonterghem et al. 2016)</taxon>
    </lineage>
</organism>
<dbReference type="InterPro" id="IPR003651">
    <property type="entry name" value="Endonuclease3_FeS-loop_motif"/>
</dbReference>
<keyword evidence="5 12" id="KW-0378">Hydrolase</keyword>
<dbReference type="GO" id="GO:0141016">
    <property type="term" value="F:G/T mismatch-specific thymine-DNA glycosylase activity"/>
    <property type="evidence" value="ECO:0007669"/>
    <property type="project" value="UniProtKB-EC"/>
</dbReference>
<keyword evidence="9 12" id="KW-0456">Lyase</keyword>
<evidence type="ECO:0000256" key="11">
    <source>
        <dbReference type="ARBA" id="ARBA00052915"/>
    </source>
</evidence>
<dbReference type="InterPro" id="IPR005759">
    <property type="entry name" value="Nth"/>
</dbReference>
<keyword evidence="12" id="KW-0238">DNA-binding</keyword>
<feature type="binding site" evidence="12">
    <location>
        <position position="206"/>
    </location>
    <ligand>
        <name>[4Fe-4S] cluster</name>
        <dbReference type="ChEBI" id="CHEBI:49883"/>
    </ligand>
</feature>
<keyword evidence="15" id="KW-0540">Nuclease</keyword>
<dbReference type="SUPFAM" id="SSF48150">
    <property type="entry name" value="DNA-glycosylase"/>
    <property type="match status" value="1"/>
</dbReference>
<keyword evidence="15" id="KW-0255">Endonuclease</keyword>
<evidence type="ECO:0000256" key="9">
    <source>
        <dbReference type="ARBA" id="ARBA00023239"/>
    </source>
</evidence>
<dbReference type="AlphaFoldDB" id="A0A3S3RZN6"/>
<name>A0A3S3RZN6_METS7</name>
<dbReference type="GO" id="GO:0140078">
    <property type="term" value="F:class I DNA-(apurinic or apyrimidinic site) endonuclease activity"/>
    <property type="evidence" value="ECO:0007669"/>
    <property type="project" value="UniProtKB-EC"/>
</dbReference>
<dbReference type="GO" id="GO:0003677">
    <property type="term" value="F:DNA binding"/>
    <property type="evidence" value="ECO:0007669"/>
    <property type="project" value="UniProtKB-UniRule"/>
</dbReference>
<evidence type="ECO:0000313" key="16">
    <source>
        <dbReference type="Proteomes" id="UP000288215"/>
    </source>
</evidence>
<dbReference type="CDD" id="cd00056">
    <property type="entry name" value="ENDO3c"/>
    <property type="match status" value="1"/>
</dbReference>
<accession>A0A3S3RZN6</accession>
<dbReference type="InterPro" id="IPR003265">
    <property type="entry name" value="HhH-GPD_domain"/>
</dbReference>
<dbReference type="InterPro" id="IPR011257">
    <property type="entry name" value="DNA_glycosylase"/>
</dbReference>
<feature type="binding site" evidence="12">
    <location>
        <position position="190"/>
    </location>
    <ligand>
        <name>[4Fe-4S] cluster</name>
        <dbReference type="ChEBI" id="CHEBI:49883"/>
    </ligand>
</feature>
<feature type="binding site" evidence="12">
    <location>
        <position position="200"/>
    </location>
    <ligand>
        <name>[4Fe-4S] cluster</name>
        <dbReference type="ChEBI" id="CHEBI:49883"/>
    </ligand>
</feature>
<dbReference type="PANTHER" id="PTHR43286">
    <property type="entry name" value="ENDONUCLEASE III-LIKE PROTEIN 1"/>
    <property type="match status" value="1"/>
</dbReference>
<dbReference type="PANTHER" id="PTHR43286:SF1">
    <property type="entry name" value="ENDONUCLEASE III-LIKE PROTEIN 1"/>
    <property type="match status" value="1"/>
</dbReference>
<evidence type="ECO:0000256" key="1">
    <source>
        <dbReference type="ARBA" id="ARBA00008343"/>
    </source>
</evidence>
<keyword evidence="3 12" id="KW-0479">Metal-binding</keyword>
<dbReference type="Gene3D" id="1.10.1670.10">
    <property type="entry name" value="Helix-hairpin-Helix base-excision DNA repair enzymes (C-terminal)"/>
    <property type="match status" value="1"/>
</dbReference>
<sequence>MDPVDILRAMKAALGGKGETALAAVEDRLKDPFAVLIATVLSHRTRDERTSEAAMRLFERFRTPQELAAAAESEVADLIRGVGFYRNKARAIIKIAREITEKHGGEVPRDLEGLLELPSVGRKTANCVLVYGFGLEAIPVDTHVHRIANRIGLVATRTPEETEGELMGIFPKRTWAEVNDTFVMFGKKICKPIGPRCWICPLTGFCEYYKVGLGRSEGTKRERRGKKKRKEKGSEEGRQSDTKK</sequence>
<evidence type="ECO:0000256" key="3">
    <source>
        <dbReference type="ARBA" id="ARBA00022723"/>
    </source>
</evidence>
<comment type="similarity">
    <text evidence="1 12">Belongs to the Nth/MutY family.</text>
</comment>
<dbReference type="SMART" id="SM00525">
    <property type="entry name" value="FES"/>
    <property type="match status" value="1"/>
</dbReference>
<evidence type="ECO:0000256" key="4">
    <source>
        <dbReference type="ARBA" id="ARBA00022763"/>
    </source>
</evidence>
<dbReference type="InterPro" id="IPR023170">
    <property type="entry name" value="HhH_base_excis_C"/>
</dbReference>
<dbReference type="FunFam" id="1.10.340.30:FF:000001">
    <property type="entry name" value="Endonuclease III"/>
    <property type="match status" value="1"/>
</dbReference>
<dbReference type="EMBL" id="RXGA01000003">
    <property type="protein sequence ID" value="RWX73186.1"/>
    <property type="molecule type" value="Genomic_DNA"/>
</dbReference>
<dbReference type="HAMAP" id="MF_00942">
    <property type="entry name" value="Nth"/>
    <property type="match status" value="1"/>
</dbReference>
<reference evidence="15 16" key="1">
    <citation type="submission" date="2018-12" db="EMBL/GenBank/DDBJ databases">
        <title>The complete genome of the methanogenic archaea of the candidate phylum Verstraetearchaeota, obtained from the metagenome of underground thermal water.</title>
        <authorList>
            <person name="Kadnikov V.V."/>
            <person name="Mardanov A.V."/>
            <person name="Beletsky A.V."/>
            <person name="Karnachuk O.V."/>
            <person name="Ravin N.V."/>
        </authorList>
    </citation>
    <scope>NUCLEOTIDE SEQUENCE [LARGE SCALE GENOMIC DNA]</scope>
    <source>
        <strain evidence="15">Ch88</strain>
    </source>
</reference>
<evidence type="ECO:0000259" key="14">
    <source>
        <dbReference type="SMART" id="SM00478"/>
    </source>
</evidence>
<evidence type="ECO:0000256" key="13">
    <source>
        <dbReference type="SAM" id="MobiDB-lite"/>
    </source>
</evidence>
<feature type="domain" description="HhH-GPD" evidence="14">
    <location>
        <begin position="41"/>
        <end position="188"/>
    </location>
</feature>
<evidence type="ECO:0000256" key="12">
    <source>
        <dbReference type="HAMAP-Rule" id="MF_00942"/>
    </source>
</evidence>
<keyword evidence="2 12" id="KW-0004">4Fe-4S</keyword>
<evidence type="ECO:0000256" key="7">
    <source>
        <dbReference type="ARBA" id="ARBA00023014"/>
    </source>
</evidence>
<evidence type="ECO:0000256" key="2">
    <source>
        <dbReference type="ARBA" id="ARBA00022485"/>
    </source>
</evidence>
<keyword evidence="6 12" id="KW-0408">Iron</keyword>
<evidence type="ECO:0000256" key="6">
    <source>
        <dbReference type="ARBA" id="ARBA00023004"/>
    </source>
</evidence>
<dbReference type="Proteomes" id="UP000288215">
    <property type="component" value="Unassembled WGS sequence"/>
</dbReference>
<dbReference type="GO" id="GO:0051539">
    <property type="term" value="F:4 iron, 4 sulfur cluster binding"/>
    <property type="evidence" value="ECO:0007669"/>
    <property type="project" value="UniProtKB-UniRule"/>
</dbReference>
<dbReference type="GO" id="GO:0000703">
    <property type="term" value="F:oxidized pyrimidine nucleobase lesion DNA N-glycosylase activity"/>
    <property type="evidence" value="ECO:0007669"/>
    <property type="project" value="TreeGrafter"/>
</dbReference>
<feature type="region of interest" description="Disordered" evidence="13">
    <location>
        <begin position="217"/>
        <end position="244"/>
    </location>
</feature>
<keyword evidence="8 12" id="KW-0234">DNA repair</keyword>
<evidence type="ECO:0000256" key="5">
    <source>
        <dbReference type="ARBA" id="ARBA00022801"/>
    </source>
</evidence>
<dbReference type="Pfam" id="PF00730">
    <property type="entry name" value="HhH-GPD"/>
    <property type="match status" value="1"/>
</dbReference>
<protein>
    <recommendedName>
        <fullName evidence="12">Endonuclease III</fullName>
        <ecNumber evidence="12">4.2.99.18</ecNumber>
    </recommendedName>
    <alternativeName>
        <fullName evidence="12">DNA-(apurinic or apyrimidinic site) lyase</fullName>
    </alternativeName>
</protein>
<feature type="binding site" evidence="12">
    <location>
        <position position="197"/>
    </location>
    <ligand>
        <name>[4Fe-4S] cluster</name>
        <dbReference type="ChEBI" id="CHEBI:49883"/>
    </ligand>
</feature>
<keyword evidence="4 12" id="KW-0227">DNA damage</keyword>
<feature type="compositionally biased region" description="Basic residues" evidence="13">
    <location>
        <begin position="221"/>
        <end position="231"/>
    </location>
</feature>
<evidence type="ECO:0000256" key="10">
    <source>
        <dbReference type="ARBA" id="ARBA00023295"/>
    </source>
</evidence>
<comment type="function">
    <text evidence="12">DNA repair enzyme that has both DNA N-glycosylase activity and AP-lyase activity. The DNA N-glycosylase activity releases various damaged pyrimidines from DNA by cleaving the N-glycosidic bond, leaving an AP (apurinic/apyrimidinic) site. The AP-lyase activity cleaves the phosphodiester bond 3' to the AP site by a beta-elimination, leaving a 3'-terminal unsaturated sugar and a product with a terminal 5'-phosphate.</text>
</comment>